<organism evidence="2 3">
    <name type="scientific">Yoonia vestfoldensis SKA53</name>
    <dbReference type="NCBI Taxonomy" id="314232"/>
    <lineage>
        <taxon>Bacteria</taxon>
        <taxon>Pseudomonadati</taxon>
        <taxon>Pseudomonadota</taxon>
        <taxon>Alphaproteobacteria</taxon>
        <taxon>Rhodobacterales</taxon>
        <taxon>Paracoccaceae</taxon>
        <taxon>Yoonia</taxon>
    </lineage>
</organism>
<dbReference type="Proteomes" id="UP000004507">
    <property type="component" value="Unassembled WGS sequence"/>
</dbReference>
<evidence type="ECO:0000313" key="3">
    <source>
        <dbReference type="Proteomes" id="UP000004507"/>
    </source>
</evidence>
<dbReference type="RefSeq" id="WP_007204749.1">
    <property type="nucleotide sequence ID" value="NZ_CH672414.1"/>
</dbReference>
<dbReference type="HOGENOM" id="CLU_516526_0_0_5"/>
<keyword evidence="3" id="KW-1185">Reference proteome</keyword>
<evidence type="ECO:0000313" key="2">
    <source>
        <dbReference type="EMBL" id="EAQ06211.1"/>
    </source>
</evidence>
<keyword evidence="1" id="KW-0732">Signal</keyword>
<feature type="chain" id="PRO_5002660028" description="Antifreeze glycopeptide polyprotein" evidence="1">
    <location>
        <begin position="21"/>
        <end position="507"/>
    </location>
</feature>
<reference evidence="2 3" key="1">
    <citation type="submission" date="2006-01" db="EMBL/GenBank/DDBJ databases">
        <authorList>
            <person name="Hagstrom A."/>
            <person name="Ferriera S."/>
            <person name="Johnson J."/>
            <person name="Kravitz S."/>
            <person name="Halpern A."/>
            <person name="Remington K."/>
            <person name="Beeson K."/>
            <person name="Tran B."/>
            <person name="Rogers Y.-H."/>
            <person name="Friedman R."/>
            <person name="Venter J.C."/>
        </authorList>
    </citation>
    <scope>NUCLEOTIDE SEQUENCE [LARGE SCALE GENOMIC DNA]</scope>
    <source>
        <strain evidence="2 3">SKA53</strain>
    </source>
</reference>
<protein>
    <recommendedName>
        <fullName evidence="4">Antifreeze glycopeptide polyprotein</fullName>
    </recommendedName>
</protein>
<dbReference type="eggNOG" id="ENOG502Z7WE">
    <property type="taxonomic scope" value="Bacteria"/>
</dbReference>
<dbReference type="EMBL" id="AAMS01000005">
    <property type="protein sequence ID" value="EAQ06211.1"/>
    <property type="molecule type" value="Genomic_DNA"/>
</dbReference>
<gene>
    <name evidence="2" type="ORF">SKA53_03968</name>
</gene>
<proteinExistence type="predicted"/>
<dbReference type="AlphaFoldDB" id="A3V5N7"/>
<feature type="signal peptide" evidence="1">
    <location>
        <begin position="1"/>
        <end position="20"/>
    </location>
</feature>
<comment type="caution">
    <text evidence="2">The sequence shown here is derived from an EMBL/GenBank/DDBJ whole genome shotgun (WGS) entry which is preliminary data.</text>
</comment>
<evidence type="ECO:0000256" key="1">
    <source>
        <dbReference type="SAM" id="SignalP"/>
    </source>
</evidence>
<accession>A3V5N7</accession>
<name>A3V5N7_9RHOB</name>
<evidence type="ECO:0008006" key="4">
    <source>
        <dbReference type="Google" id="ProtNLM"/>
    </source>
</evidence>
<dbReference type="STRING" id="314232.SKA53_03968"/>
<sequence length="507" mass="54036">MTQTSAVLALAVLTTGPAAARDPLSSIDWLSQEAVNAVNPDEPPVVQSALPPDIAVMPLDRLSKDPVGLLPSDVTGLPHNIWSASNEQDIVALLRADRRDSLPAIVAFVKVLMQARADPPLGAGPDGALFLARVDRLVELGAVEQAKSLIELATPDTPPVFQRWFDLSLLTGTEDAACRVMNARPDLSPTNAARIFCLARSGQWPVAVLSLNTHRVLGDITLSEADMLARFLDPELFEGAPPLAAPSNVTPLTFRLFEAFGEPLITRGLPLAFAHADLRGNNAWKAQLEAAERLARHGAVPENVLQNFYTARRPAASGGIWDRAAAIIRLDAAISAGDPQAVSQHLPAAWDAMKQARTEVPFAKLYSAALQNMELRGEADDIANRAGLLSEQYRTVAEKLAAAGGDSFDPFLIAIALGRPQDVPTSAPRALAIQAAFAGAPAPVELQNLVANGKTGEAMLRAITLFNEGFAGEARSLTDALALFLLLDLDDVARRTSLELMILDRAT</sequence>